<reference evidence="3" key="1">
    <citation type="submission" date="2021-01" db="EMBL/GenBank/DDBJ databases">
        <authorList>
            <person name="Kaushik A."/>
        </authorList>
    </citation>
    <scope>NUCLEOTIDE SEQUENCE</scope>
    <source>
        <strain evidence="3">AG2-2IIIB</strain>
    </source>
</reference>
<dbReference type="AlphaFoldDB" id="A0A8H3DHX1"/>
<dbReference type="Proteomes" id="UP000663843">
    <property type="component" value="Unassembled WGS sequence"/>
</dbReference>
<evidence type="ECO:0000256" key="2">
    <source>
        <dbReference type="SAM" id="MobiDB-lite"/>
    </source>
</evidence>
<sequence length="565" mass="65555">MSELRRLPGASYRGSNAFIVARRKLFNLMEPFRIVFDGWGPVNPLYNWYTELANPYIHTMQLRKEREGPFFHEFIVIRLRGDTYWRIDRRHLPDEKTPLNCIYTDGVPAHDTIEQVTSLESPLYASSDCLVELEFNVDVHVGLVLRICRAIQNHQGAKVYTLQRYNCYFFAQTLLFCTACGVSDWAGAGEPKPGEKERKGPWKTPNAPVDFSKPHTLDNASRLKTFKWSPTDNFTHDWSQLSRFSNNLVHASPMLRHADHCNYCLESQSDHRQRSLSSEINCLKHELVEYWNATYREVLDKAYMANHKKLVESGVWGVVSVNTAEEDCRDVVLDNLDEVRREWEKYSRSKLEKIIATVDDLLDPAEVCDAWYPDPDEWKSTWTCKDGGPVKVARAEWERETKAFMELQIDQLEKALEEQTIEAGNKAQEAAMLSRLHSFTRCMNIKIRVAQYEGDLIVPEGAAPSNDQQSIYSGKTKRSMRTMKTVKTMFTMRATQFKNKMRRFFGKSHKMEQADITQMRKQIEQLIELHAARVEQYKVVLNCEAVIVQRDMREGVDEVWNDIIG</sequence>
<evidence type="ECO:0000313" key="3">
    <source>
        <dbReference type="EMBL" id="CAE6531681.1"/>
    </source>
</evidence>
<feature type="region of interest" description="Disordered" evidence="2">
    <location>
        <begin position="188"/>
        <end position="208"/>
    </location>
</feature>
<evidence type="ECO:0000256" key="1">
    <source>
        <dbReference type="SAM" id="Coils"/>
    </source>
</evidence>
<gene>
    <name evidence="3" type="ORF">RDB_LOCUS179512</name>
</gene>
<organism evidence="3 4">
    <name type="scientific">Rhizoctonia solani</name>
    <dbReference type="NCBI Taxonomy" id="456999"/>
    <lineage>
        <taxon>Eukaryota</taxon>
        <taxon>Fungi</taxon>
        <taxon>Dikarya</taxon>
        <taxon>Basidiomycota</taxon>
        <taxon>Agaricomycotina</taxon>
        <taxon>Agaricomycetes</taxon>
        <taxon>Cantharellales</taxon>
        <taxon>Ceratobasidiaceae</taxon>
        <taxon>Rhizoctonia</taxon>
    </lineage>
</organism>
<feature type="coiled-coil region" evidence="1">
    <location>
        <begin position="402"/>
        <end position="429"/>
    </location>
</feature>
<evidence type="ECO:0000313" key="4">
    <source>
        <dbReference type="Proteomes" id="UP000663843"/>
    </source>
</evidence>
<dbReference type="EMBL" id="CAJMWT010008221">
    <property type="protein sequence ID" value="CAE6531681.1"/>
    <property type="molecule type" value="Genomic_DNA"/>
</dbReference>
<protein>
    <submittedName>
        <fullName evidence="3">Uncharacterized protein</fullName>
    </submittedName>
</protein>
<proteinExistence type="predicted"/>
<comment type="caution">
    <text evidence="3">The sequence shown here is derived from an EMBL/GenBank/DDBJ whole genome shotgun (WGS) entry which is preliminary data.</text>
</comment>
<keyword evidence="1" id="KW-0175">Coiled coil</keyword>
<accession>A0A8H3DHX1</accession>
<name>A0A8H3DHX1_9AGAM</name>